<accession>A0A2U1B6S1</accession>
<dbReference type="Proteomes" id="UP000245959">
    <property type="component" value="Unassembled WGS sequence"/>
</dbReference>
<dbReference type="AlphaFoldDB" id="A0A2U1B6S1"/>
<keyword evidence="2" id="KW-1185">Reference proteome</keyword>
<dbReference type="EMBL" id="QEKH01000007">
    <property type="protein sequence ID" value="PVY44379.1"/>
    <property type="molecule type" value="Genomic_DNA"/>
</dbReference>
<organism evidence="1 2">
    <name type="scientific">Victivallis vadensis</name>
    <dbReference type="NCBI Taxonomy" id="172901"/>
    <lineage>
        <taxon>Bacteria</taxon>
        <taxon>Pseudomonadati</taxon>
        <taxon>Lentisphaerota</taxon>
        <taxon>Lentisphaeria</taxon>
        <taxon>Victivallales</taxon>
        <taxon>Victivallaceae</taxon>
        <taxon>Victivallis</taxon>
    </lineage>
</organism>
<sequence length="154" mass="18435">MNLLKCRCHYEYEKLIHTGYSDTCDALTEEECLRLLEHGQIISGSPRRPRKILEQLTAQQIANEQTRLQEAFKQHIASFEERLSQWESEKLTQLRQRLTTLKPDSLEFDRHWQQYRNEKEALAQKKELTLMQARRDYAPALEAQELFTLQWIMI</sequence>
<dbReference type="RefSeq" id="WP_133245081.1">
    <property type="nucleotide sequence ID" value="NZ_CABMMC010000292.1"/>
</dbReference>
<protein>
    <submittedName>
        <fullName evidence="1">Uncharacterized protein</fullName>
    </submittedName>
</protein>
<proteinExistence type="predicted"/>
<reference evidence="1 2" key="1">
    <citation type="submission" date="2018-04" db="EMBL/GenBank/DDBJ databases">
        <title>Genomic Encyclopedia of Type Strains, Phase IV (KMG-IV): sequencing the most valuable type-strain genomes for metagenomic binning, comparative biology and taxonomic classification.</title>
        <authorList>
            <person name="Goeker M."/>
        </authorList>
    </citation>
    <scope>NUCLEOTIDE SEQUENCE [LARGE SCALE GENOMIC DNA]</scope>
    <source>
        <strain evidence="1 2">DSM 14823</strain>
    </source>
</reference>
<evidence type="ECO:0000313" key="2">
    <source>
        <dbReference type="Proteomes" id="UP000245959"/>
    </source>
</evidence>
<comment type="caution">
    <text evidence="1">The sequence shown here is derived from an EMBL/GenBank/DDBJ whole genome shotgun (WGS) entry which is preliminary data.</text>
</comment>
<gene>
    <name evidence="1" type="ORF">C8D82_107134</name>
</gene>
<evidence type="ECO:0000313" key="1">
    <source>
        <dbReference type="EMBL" id="PVY44379.1"/>
    </source>
</evidence>
<dbReference type="GeneID" id="78294685"/>
<name>A0A2U1B6S1_9BACT</name>